<dbReference type="PANTHER" id="PTHR30036">
    <property type="entry name" value="D-XYLOSE-BINDING PERIPLASMIC PROTEIN"/>
    <property type="match status" value="1"/>
</dbReference>
<reference evidence="4 5" key="1">
    <citation type="journal article" date="2017" name="ISME J.">
        <title>Potential for microbial H2 and metal transformations associated with novel bacteria and archaea in deep terrestrial subsurface sediments.</title>
        <authorList>
            <person name="Hernsdorf A.W."/>
            <person name="Amano Y."/>
            <person name="Miyakawa K."/>
            <person name="Ise K."/>
            <person name="Suzuki Y."/>
            <person name="Anantharaman K."/>
            <person name="Probst A."/>
            <person name="Burstein D."/>
            <person name="Thomas B.C."/>
            <person name="Banfield J.F."/>
        </authorList>
    </citation>
    <scope>NUCLEOTIDE SEQUENCE [LARGE SCALE GENOMIC DNA]</scope>
    <source>
        <strain evidence="4">HGW-Falkowbacteria-1</strain>
    </source>
</reference>
<evidence type="ECO:0000313" key="5">
    <source>
        <dbReference type="Proteomes" id="UP000233517"/>
    </source>
</evidence>
<dbReference type="Gene3D" id="3.40.50.2300">
    <property type="match status" value="2"/>
</dbReference>
<dbReference type="SUPFAM" id="SSF53822">
    <property type="entry name" value="Periplasmic binding protein-like I"/>
    <property type="match status" value="1"/>
</dbReference>
<dbReference type="Pfam" id="PF13407">
    <property type="entry name" value="Peripla_BP_4"/>
    <property type="match status" value="1"/>
</dbReference>
<comment type="subcellular location">
    <subcellularLocation>
        <location evidence="1">Cell envelope</location>
    </subcellularLocation>
</comment>
<name>A0A2N2EAJ7_9BACT</name>
<dbReference type="Proteomes" id="UP000233517">
    <property type="component" value="Unassembled WGS sequence"/>
</dbReference>
<evidence type="ECO:0000256" key="1">
    <source>
        <dbReference type="ARBA" id="ARBA00004196"/>
    </source>
</evidence>
<evidence type="ECO:0000256" key="2">
    <source>
        <dbReference type="ARBA" id="ARBA00022729"/>
    </source>
</evidence>
<evidence type="ECO:0000313" key="4">
    <source>
        <dbReference type="EMBL" id="PKM91747.1"/>
    </source>
</evidence>
<keyword evidence="2" id="KW-0732">Signal</keyword>
<proteinExistence type="predicted"/>
<sequence length="347" mass="37960">MKKIIIALIVLIGLVSGSIYFLNNLLVEKQTLLTQKKPLIVGFSMGATGEERWFKDGKLFIQKARELDAEVAAIFSDYDVEKQISQIENLISQGVDVLVVIPSDSEKIGPAIEEANRYGVKVIAYDRLIKNSDIDLYISFDNVKVGELQVESILSVVSKGNFAYIGGSPTDNNAYLLKEGAMNILNPKIEDGDIKLVINEFVADWKPEEAYKIVKDYLDSGKSLNAIIAANDGIASGVIQALGEKGLAGKIPVSGQDAELSATQRIVAGTQTSTVYKPIISLAYKAAEIAVAMANGQVVETNTYINNGEMIVPSYFLDPILVNKDNMMETVVKDGFHTYEEIYSFIK</sequence>
<dbReference type="InterPro" id="IPR050555">
    <property type="entry name" value="Bact_Solute-Bind_Prot2"/>
</dbReference>
<dbReference type="GO" id="GO:0030246">
    <property type="term" value="F:carbohydrate binding"/>
    <property type="evidence" value="ECO:0007669"/>
    <property type="project" value="TreeGrafter"/>
</dbReference>
<feature type="domain" description="Periplasmic binding protein" evidence="3">
    <location>
        <begin position="41"/>
        <end position="297"/>
    </location>
</feature>
<evidence type="ECO:0000259" key="3">
    <source>
        <dbReference type="Pfam" id="PF13407"/>
    </source>
</evidence>
<dbReference type="PANTHER" id="PTHR30036:SF1">
    <property type="entry name" value="D-XYLOSE-BINDING PERIPLASMIC PROTEIN"/>
    <property type="match status" value="1"/>
</dbReference>
<accession>A0A2N2EAJ7</accession>
<dbReference type="EMBL" id="PHAI01000001">
    <property type="protein sequence ID" value="PKM91747.1"/>
    <property type="molecule type" value="Genomic_DNA"/>
</dbReference>
<dbReference type="InterPro" id="IPR028082">
    <property type="entry name" value="Peripla_BP_I"/>
</dbReference>
<comment type="caution">
    <text evidence="4">The sequence shown here is derived from an EMBL/GenBank/DDBJ whole genome shotgun (WGS) entry which is preliminary data.</text>
</comment>
<dbReference type="InterPro" id="IPR025997">
    <property type="entry name" value="SBP_2_dom"/>
</dbReference>
<dbReference type="GO" id="GO:0030288">
    <property type="term" value="C:outer membrane-bounded periplasmic space"/>
    <property type="evidence" value="ECO:0007669"/>
    <property type="project" value="TreeGrafter"/>
</dbReference>
<gene>
    <name evidence="4" type="ORF">CVU82_00890</name>
</gene>
<dbReference type="AlphaFoldDB" id="A0A2N2EAJ7"/>
<organism evidence="4 5">
    <name type="scientific">Candidatus Falkowbacteria bacterium HGW-Falkowbacteria-1</name>
    <dbReference type="NCBI Taxonomy" id="2013768"/>
    <lineage>
        <taxon>Bacteria</taxon>
        <taxon>Candidatus Falkowiibacteriota</taxon>
    </lineage>
</organism>
<protein>
    <recommendedName>
        <fullName evidence="3">Periplasmic binding protein domain-containing protein</fullName>
    </recommendedName>
</protein>